<feature type="domain" description="DJ-1/PfpI" evidence="1">
    <location>
        <begin position="74"/>
        <end position="198"/>
    </location>
</feature>
<dbReference type="AlphaFoldDB" id="A0A8H3PJB7"/>
<reference evidence="2" key="1">
    <citation type="submission" date="2021-03" db="EMBL/GenBank/DDBJ databases">
        <authorList>
            <person name="Tagirdzhanova G."/>
        </authorList>
    </citation>
    <scope>NUCLEOTIDE SEQUENCE</scope>
</reference>
<dbReference type="InterPro" id="IPR002818">
    <property type="entry name" value="DJ-1/PfpI"/>
</dbReference>
<dbReference type="Gene3D" id="3.40.50.880">
    <property type="match status" value="1"/>
</dbReference>
<dbReference type="Proteomes" id="UP000664203">
    <property type="component" value="Unassembled WGS sequence"/>
</dbReference>
<dbReference type="OrthoDB" id="543156at2759"/>
<accession>A0A8H3PJB7</accession>
<dbReference type="Pfam" id="PF01965">
    <property type="entry name" value="DJ-1_PfpI"/>
    <property type="match status" value="1"/>
</dbReference>
<keyword evidence="3" id="KW-1185">Reference proteome</keyword>
<evidence type="ECO:0000313" key="3">
    <source>
        <dbReference type="Proteomes" id="UP000664203"/>
    </source>
</evidence>
<organism evidence="2 3">
    <name type="scientific">Alectoria fallacina</name>
    <dbReference type="NCBI Taxonomy" id="1903189"/>
    <lineage>
        <taxon>Eukaryota</taxon>
        <taxon>Fungi</taxon>
        <taxon>Dikarya</taxon>
        <taxon>Ascomycota</taxon>
        <taxon>Pezizomycotina</taxon>
        <taxon>Lecanoromycetes</taxon>
        <taxon>OSLEUM clade</taxon>
        <taxon>Lecanoromycetidae</taxon>
        <taxon>Lecanorales</taxon>
        <taxon>Lecanorineae</taxon>
        <taxon>Parmeliaceae</taxon>
        <taxon>Alectoria</taxon>
    </lineage>
</organism>
<evidence type="ECO:0000313" key="2">
    <source>
        <dbReference type="EMBL" id="CAF9942766.1"/>
    </source>
</evidence>
<sequence length="247" mass="26959">MAPKPTTRIGVLLIDHVQLLDMSSIDLFGMLSPSYLSPLFLPSPLKAGAVPMEILYIDQAGPNTLHECTAKAGLRIDASISDNICSPPKKGEEKTLDVLLIPGPDPWAYKPTDALNGFIKGHFDSGTDVLTVCTGVIPAGYAGILKGKRVTGPRALLPDLKKRLPEAVWEDKRWVSDGNLWNSAGVTTGQDMVAAYIREKWPGPTAEAILAMAEVGERPQEYGSSKMSDNAWWLWTVVRAWAFPYKK</sequence>
<evidence type="ECO:0000259" key="1">
    <source>
        <dbReference type="Pfam" id="PF01965"/>
    </source>
</evidence>
<dbReference type="InterPro" id="IPR052158">
    <property type="entry name" value="INH-QAR"/>
</dbReference>
<proteinExistence type="predicted"/>
<protein>
    <recommendedName>
        <fullName evidence="1">DJ-1/PfpI domain-containing protein</fullName>
    </recommendedName>
</protein>
<name>A0A8H3PJB7_9LECA</name>
<dbReference type="InterPro" id="IPR029062">
    <property type="entry name" value="Class_I_gatase-like"/>
</dbReference>
<dbReference type="PANTHER" id="PTHR43130">
    <property type="entry name" value="ARAC-FAMILY TRANSCRIPTIONAL REGULATOR"/>
    <property type="match status" value="1"/>
</dbReference>
<dbReference type="PANTHER" id="PTHR43130:SF7">
    <property type="entry name" value="DJ-1_PFPI DOMAIN-CONTAINING PROTEIN"/>
    <property type="match status" value="1"/>
</dbReference>
<gene>
    <name evidence="2" type="ORF">ALECFALPRED_010009</name>
</gene>
<dbReference type="SUPFAM" id="SSF52317">
    <property type="entry name" value="Class I glutamine amidotransferase-like"/>
    <property type="match status" value="1"/>
</dbReference>
<dbReference type="EMBL" id="CAJPDR010000807">
    <property type="protein sequence ID" value="CAF9942766.1"/>
    <property type="molecule type" value="Genomic_DNA"/>
</dbReference>
<comment type="caution">
    <text evidence="2">The sequence shown here is derived from an EMBL/GenBank/DDBJ whole genome shotgun (WGS) entry which is preliminary data.</text>
</comment>